<dbReference type="RefSeq" id="WP_013967699.1">
    <property type="nucleotide sequence ID" value="NC_015732.1"/>
</dbReference>
<keyword evidence="4" id="KW-0411">Iron-sulfur</keyword>
<dbReference type="SUPFAM" id="SSF54862">
    <property type="entry name" value="4Fe-4S ferredoxins"/>
    <property type="match status" value="1"/>
</dbReference>
<dbReference type="InterPro" id="IPR000014">
    <property type="entry name" value="PAS"/>
</dbReference>
<dbReference type="InterPro" id="IPR004108">
    <property type="entry name" value="Fe_hydrogenase_lsu_C"/>
</dbReference>
<dbReference type="HOGENOM" id="CLU_027268_0_0_12"/>
<proteinExistence type="predicted"/>
<dbReference type="SUPFAM" id="SSF53920">
    <property type="entry name" value="Fe-only hydrogenase"/>
    <property type="match status" value="1"/>
</dbReference>
<feature type="domain" description="4Fe-4S" evidence="6">
    <location>
        <begin position="366"/>
        <end position="427"/>
    </location>
</feature>
<dbReference type="InterPro" id="IPR017900">
    <property type="entry name" value="4Fe4S_Fe_S_CS"/>
</dbReference>
<dbReference type="EMBL" id="CP002868">
    <property type="protein sequence ID" value="AEJ18386.1"/>
    <property type="molecule type" value="Genomic_DNA"/>
</dbReference>
<dbReference type="eggNOG" id="COG1145">
    <property type="taxonomic scope" value="Bacteria"/>
</dbReference>
<evidence type="ECO:0000256" key="3">
    <source>
        <dbReference type="ARBA" id="ARBA00023004"/>
    </source>
</evidence>
<accession>F8EYF4</accession>
<dbReference type="PROSITE" id="PS00198">
    <property type="entry name" value="4FE4S_FER_1"/>
    <property type="match status" value="1"/>
</dbReference>
<dbReference type="Pfam" id="PF00037">
    <property type="entry name" value="Fer4"/>
    <property type="match status" value="1"/>
</dbReference>
<dbReference type="OrthoDB" id="9798098at2"/>
<dbReference type="CDD" id="cd00130">
    <property type="entry name" value="PAS"/>
    <property type="match status" value="1"/>
</dbReference>
<evidence type="ECO:0000256" key="1">
    <source>
        <dbReference type="ARBA" id="ARBA00022485"/>
    </source>
</evidence>
<dbReference type="Gene3D" id="3.30.70.20">
    <property type="match status" value="1"/>
</dbReference>
<dbReference type="GO" id="GO:0046872">
    <property type="term" value="F:metal ion binding"/>
    <property type="evidence" value="ECO:0007669"/>
    <property type="project" value="UniProtKB-KW"/>
</dbReference>
<keyword evidence="8" id="KW-1185">Reference proteome</keyword>
<evidence type="ECO:0000256" key="4">
    <source>
        <dbReference type="ARBA" id="ARBA00023014"/>
    </source>
</evidence>
<dbReference type="PANTHER" id="PTHR11615">
    <property type="entry name" value="NITRATE, FORMATE, IRON DEHYDROGENASE"/>
    <property type="match status" value="1"/>
</dbReference>
<keyword evidence="1" id="KW-0004">4Fe-4S</keyword>
<dbReference type="Gene3D" id="1.10.15.40">
    <property type="entry name" value="Electron transport complex subunit B, putative Fe-S cluster"/>
    <property type="match status" value="1"/>
</dbReference>
<dbReference type="Pfam" id="PF13188">
    <property type="entry name" value="PAS_8"/>
    <property type="match status" value="1"/>
</dbReference>
<dbReference type="SUPFAM" id="SSF55785">
    <property type="entry name" value="PYP-like sensor domain (PAS domain)"/>
    <property type="match status" value="1"/>
</dbReference>
<protein>
    <submittedName>
        <fullName evidence="7">Fe-S cluster domain protein</fullName>
    </submittedName>
</protein>
<gene>
    <name evidence="7" type="ordered locus">Spica_0218</name>
</gene>
<feature type="domain" description="4Fe-4S ferredoxin-type" evidence="5">
    <location>
        <begin position="34"/>
        <end position="63"/>
    </location>
</feature>
<dbReference type="Pfam" id="PF04060">
    <property type="entry name" value="FeS"/>
    <property type="match status" value="1"/>
</dbReference>
<evidence type="ECO:0000313" key="8">
    <source>
        <dbReference type="Proteomes" id="UP000000503"/>
    </source>
</evidence>
<dbReference type="KEGG" id="scd:Spica_0218"/>
<dbReference type="GO" id="GO:0051539">
    <property type="term" value="F:4 iron, 4 sulfur cluster binding"/>
    <property type="evidence" value="ECO:0007669"/>
    <property type="project" value="UniProtKB-KW"/>
</dbReference>
<reference evidence="8" key="1">
    <citation type="journal article" date="2013" name="Stand. Genomic Sci.">
        <title>Genome sequence of the thermophilic fresh-water bacterium Spirochaeta caldaria type strain (H1(T)), reclassification of Spirochaeta caldaria, Spirochaeta stenostrepta, and Spirochaeta zuelzerae in the genus Treponema as Treponema caldaria comb. nov., Treponema stenostrepta comb. nov., and Treponema zuelzerae comb. nov., and emendation of the genus Treponema.</title>
        <authorList>
            <person name="Abt B."/>
            <person name="Goker M."/>
            <person name="Scheuner C."/>
            <person name="Han C."/>
            <person name="Lu M."/>
            <person name="Misra M."/>
            <person name="Lapidus A."/>
            <person name="Nolan M."/>
            <person name="Lucas S."/>
            <person name="Hammon N."/>
            <person name="Deshpande S."/>
            <person name="Cheng J.F."/>
            <person name="Tapia R."/>
            <person name="Goodwin L.A."/>
            <person name="Pitluck S."/>
            <person name="Liolios K."/>
            <person name="Pagani I."/>
            <person name="Ivanova N."/>
            <person name="Mavromatis K."/>
            <person name="Mikhailova N."/>
            <person name="Huntemann M."/>
            <person name="Pati A."/>
            <person name="Chen A."/>
            <person name="Palaniappan K."/>
            <person name="Land M."/>
            <person name="Hauser L."/>
            <person name="Jeffries C.D."/>
            <person name="Rohde M."/>
            <person name="Spring S."/>
            <person name="Gronow S."/>
            <person name="Detter J.C."/>
            <person name="Bristow J."/>
            <person name="Eisen J.A."/>
            <person name="Markowitz V."/>
            <person name="Hugenholtz P."/>
            <person name="Kyrpides N.C."/>
            <person name="Woyke T."/>
            <person name="Klenk H.P."/>
        </authorList>
    </citation>
    <scope>NUCLEOTIDE SEQUENCE</scope>
    <source>
        <strain evidence="8">ATCC 51460 / DSM 7334 / H1</strain>
    </source>
</reference>
<dbReference type="InterPro" id="IPR035965">
    <property type="entry name" value="PAS-like_dom_sf"/>
</dbReference>
<dbReference type="PROSITE" id="PS51656">
    <property type="entry name" value="4FE4S"/>
    <property type="match status" value="1"/>
</dbReference>
<name>F8EYF4_GRAC1</name>
<dbReference type="InterPro" id="IPR009016">
    <property type="entry name" value="Fe_hydrogenase"/>
</dbReference>
<sequence>MDVLNPIYTEKAACQDCYKCVRQCSVKAIRVENGRAAVVKDLCVLCGHCVEVCPVGAKKVRSDLGRARKLIASGKRVIASLAPSFASEFPGIDLDRMTAALTRLGFWAVSETAWGADLVARAVAQQLQTAPQGTILVSSACPTVVDYITKYRPAFADRITSLASPLMAQARELHRLYGDDCAIVFIGPCISKKQEADEHSQDIAVAIDFEDLRTWFTEEKIMLPLIQPNSEARLIPERAGKGALYPVDGGMIAAIKSWNVPAQVKFMSFSGIEEIERALDELEEALDQGELQEPLFLELLACPGGCVNGPRTKKRTGTIRKRLSVLEYGQNRLAGAVAQSLTDTATVLYQQWTTKPVTPGPCSEQELAEALRRTGKYSREDELNCGGCGYDTCRDFARAMLAGKAEPDMCVSYMRKLAQKKANGLIRAIPSGVVIVDARLTIVECNQNFARILGEEALQLWEAKPGLEGASLEKLFPFYRYFQDVLDGAEAIDRDIRFNNRILHTTIFGIERGAYAGGVFQDVTAPWVQKDRVVSQARKVITRNLAVVQKIAFLLGENAAETEATLNSIIESFEKSEGNS</sequence>
<dbReference type="InterPro" id="IPR007202">
    <property type="entry name" value="4Fe-4S_dom"/>
</dbReference>
<dbReference type="InterPro" id="IPR017896">
    <property type="entry name" value="4Fe4S_Fe-S-bd"/>
</dbReference>
<dbReference type="InterPro" id="IPR050340">
    <property type="entry name" value="Cytosolic_Fe-S_CAF"/>
</dbReference>
<evidence type="ECO:0000259" key="5">
    <source>
        <dbReference type="PROSITE" id="PS51379"/>
    </source>
</evidence>
<evidence type="ECO:0000313" key="7">
    <source>
        <dbReference type="EMBL" id="AEJ18386.1"/>
    </source>
</evidence>
<dbReference type="eggNOG" id="COG4624">
    <property type="taxonomic scope" value="Bacteria"/>
</dbReference>
<organism evidence="7 8">
    <name type="scientific">Gracilinema caldarium (strain ATCC 51460 / DSM 7334 / H1)</name>
    <name type="common">Treponema caldarium</name>
    <dbReference type="NCBI Taxonomy" id="744872"/>
    <lineage>
        <taxon>Bacteria</taxon>
        <taxon>Pseudomonadati</taxon>
        <taxon>Spirochaetota</taxon>
        <taxon>Spirochaetia</taxon>
        <taxon>Spirochaetales</taxon>
        <taxon>Breznakiellaceae</taxon>
        <taxon>Gracilinema</taxon>
    </lineage>
</organism>
<evidence type="ECO:0000256" key="2">
    <source>
        <dbReference type="ARBA" id="ARBA00022723"/>
    </source>
</evidence>
<keyword evidence="2" id="KW-0479">Metal-binding</keyword>
<keyword evidence="3" id="KW-0408">Iron</keyword>
<dbReference type="PROSITE" id="PS51379">
    <property type="entry name" value="4FE4S_FER_2"/>
    <property type="match status" value="1"/>
</dbReference>
<dbReference type="STRING" id="744872.Spica_0218"/>
<dbReference type="Pfam" id="PF02906">
    <property type="entry name" value="Fe_hyd_lg_C"/>
    <property type="match status" value="1"/>
</dbReference>
<dbReference type="AlphaFoldDB" id="F8EYF4"/>
<dbReference type="Gene3D" id="3.40.950.10">
    <property type="entry name" value="Fe-only Hydrogenase (Larger Subunit), Chain L, domain 3"/>
    <property type="match status" value="1"/>
</dbReference>
<evidence type="ECO:0000259" key="6">
    <source>
        <dbReference type="PROSITE" id="PS51656"/>
    </source>
</evidence>
<dbReference type="Proteomes" id="UP000000503">
    <property type="component" value="Chromosome"/>
</dbReference>